<sequence length="26" mass="3257">MIVHRPLRRWSFYVFLCFGIIYLRLG</sequence>
<reference evidence="2" key="1">
    <citation type="journal article" date="2014" name="Nat. Commun.">
        <title>The rainbow trout genome provides novel insights into evolution after whole-genome duplication in vertebrates.</title>
        <authorList>
            <person name="Berthelot C."/>
            <person name="Brunet F."/>
            <person name="Chalopin D."/>
            <person name="Juanchich A."/>
            <person name="Bernard M."/>
            <person name="Noel B."/>
            <person name="Bento P."/>
            <person name="Da Silva C."/>
            <person name="Labadie K."/>
            <person name="Alberti A."/>
            <person name="Aury J.M."/>
            <person name="Louis A."/>
            <person name="Dehais P."/>
            <person name="Bardou P."/>
            <person name="Montfort J."/>
            <person name="Klopp C."/>
            <person name="Cabau C."/>
            <person name="Gaspin C."/>
            <person name="Thorgaard G.H."/>
            <person name="Boussaha M."/>
            <person name="Quillet E."/>
            <person name="Guyomard R."/>
            <person name="Galiana D."/>
            <person name="Bobe J."/>
            <person name="Volff J.N."/>
            <person name="Genet C."/>
            <person name="Wincker P."/>
            <person name="Jaillon O."/>
            <person name="Roest Crollius H."/>
            <person name="Guiguen Y."/>
        </authorList>
    </citation>
    <scope>NUCLEOTIDE SEQUENCE [LARGE SCALE GENOMIC DNA]</scope>
</reference>
<evidence type="ECO:0000313" key="3">
    <source>
        <dbReference type="Proteomes" id="UP000193380"/>
    </source>
</evidence>
<name>A0A060YG01_ONCMY</name>
<feature type="transmembrane region" description="Helical" evidence="1">
    <location>
        <begin position="7"/>
        <end position="25"/>
    </location>
</feature>
<organism evidence="2 3">
    <name type="scientific">Oncorhynchus mykiss</name>
    <name type="common">Rainbow trout</name>
    <name type="synonym">Salmo gairdneri</name>
    <dbReference type="NCBI Taxonomy" id="8022"/>
    <lineage>
        <taxon>Eukaryota</taxon>
        <taxon>Metazoa</taxon>
        <taxon>Chordata</taxon>
        <taxon>Craniata</taxon>
        <taxon>Vertebrata</taxon>
        <taxon>Euteleostomi</taxon>
        <taxon>Actinopterygii</taxon>
        <taxon>Neopterygii</taxon>
        <taxon>Teleostei</taxon>
        <taxon>Protacanthopterygii</taxon>
        <taxon>Salmoniformes</taxon>
        <taxon>Salmonidae</taxon>
        <taxon>Salmoninae</taxon>
        <taxon>Oncorhynchus</taxon>
    </lineage>
</organism>
<proteinExistence type="predicted"/>
<keyword evidence="1" id="KW-0812">Transmembrane</keyword>
<dbReference type="PaxDb" id="8022-A0A060YG01"/>
<dbReference type="EMBL" id="FR910964">
    <property type="protein sequence ID" value="CDQ90813.1"/>
    <property type="molecule type" value="Genomic_DNA"/>
</dbReference>
<reference evidence="2" key="2">
    <citation type="submission" date="2014-03" db="EMBL/GenBank/DDBJ databases">
        <authorList>
            <person name="Genoscope - CEA"/>
        </authorList>
    </citation>
    <scope>NUCLEOTIDE SEQUENCE</scope>
</reference>
<gene>
    <name evidence="2" type="ORF">GSONMT00034153001</name>
</gene>
<protein>
    <submittedName>
        <fullName evidence="2">Uncharacterized protein</fullName>
    </submittedName>
</protein>
<keyword evidence="1" id="KW-1133">Transmembrane helix</keyword>
<dbReference type="AlphaFoldDB" id="A0A060YG01"/>
<evidence type="ECO:0000313" key="2">
    <source>
        <dbReference type="EMBL" id="CDQ90813.1"/>
    </source>
</evidence>
<dbReference type="Proteomes" id="UP000193380">
    <property type="component" value="Unassembled WGS sequence"/>
</dbReference>
<accession>A0A060YG01</accession>
<evidence type="ECO:0000256" key="1">
    <source>
        <dbReference type="SAM" id="Phobius"/>
    </source>
</evidence>
<keyword evidence="1" id="KW-0472">Membrane</keyword>